<evidence type="ECO:0000256" key="1">
    <source>
        <dbReference type="ARBA" id="ARBA00005006"/>
    </source>
</evidence>
<keyword evidence="3 8" id="KW-0436">Ligase</keyword>
<evidence type="ECO:0000256" key="5">
    <source>
        <dbReference type="ARBA" id="ARBA00022741"/>
    </source>
</evidence>
<dbReference type="STRING" id="1423731.FC81_GL000477"/>
<reference evidence="10 11" key="1">
    <citation type="journal article" date="2015" name="Genome Announc.">
        <title>Expanding the biotechnology potential of lactobacilli through comparative genomics of 213 strains and associated genera.</title>
        <authorList>
            <person name="Sun Z."/>
            <person name="Harris H.M."/>
            <person name="McCann A."/>
            <person name="Guo C."/>
            <person name="Argimon S."/>
            <person name="Zhang W."/>
            <person name="Yang X."/>
            <person name="Jeffery I.B."/>
            <person name="Cooney J.C."/>
            <person name="Kagawa T.F."/>
            <person name="Liu W."/>
            <person name="Song Y."/>
            <person name="Salvetti E."/>
            <person name="Wrobel A."/>
            <person name="Rasinkangas P."/>
            <person name="Parkhill J."/>
            <person name="Rea M.C."/>
            <person name="O'Sullivan O."/>
            <person name="Ritari J."/>
            <person name="Douillard F.P."/>
            <person name="Paul Ross R."/>
            <person name="Yang R."/>
            <person name="Briner A.E."/>
            <person name="Felis G.E."/>
            <person name="de Vos W.M."/>
            <person name="Barrangou R."/>
            <person name="Klaenhammer T.R."/>
            <person name="Caufield P.W."/>
            <person name="Cui Y."/>
            <person name="Zhang H."/>
            <person name="O'Toole P.W."/>
        </authorList>
    </citation>
    <scope>NUCLEOTIDE SEQUENCE [LARGE SCALE GENOMIC DNA]</scope>
    <source>
        <strain evidence="10 11">DSM 19910</strain>
    </source>
</reference>
<dbReference type="Gene3D" id="3.30.590.20">
    <property type="match status" value="1"/>
</dbReference>
<dbReference type="Pfam" id="PF04262">
    <property type="entry name" value="Glu_cys_ligase"/>
    <property type="match status" value="2"/>
</dbReference>
<dbReference type="InterPro" id="IPR006334">
    <property type="entry name" value="Glut_cys_ligase"/>
</dbReference>
<dbReference type="EMBL" id="AZEF01000061">
    <property type="protein sequence ID" value="KRL00100.1"/>
    <property type="molecule type" value="Genomic_DNA"/>
</dbReference>
<dbReference type="Proteomes" id="UP000051621">
    <property type="component" value="Unassembled WGS sequence"/>
</dbReference>
<dbReference type="GO" id="GO:0046872">
    <property type="term" value="F:metal ion binding"/>
    <property type="evidence" value="ECO:0007669"/>
    <property type="project" value="TreeGrafter"/>
</dbReference>
<accession>A0A0R1M312</accession>
<dbReference type="GO" id="GO:0006750">
    <property type="term" value="P:glutathione biosynthetic process"/>
    <property type="evidence" value="ECO:0007669"/>
    <property type="project" value="UniProtKB-UniPathway"/>
</dbReference>
<proteinExistence type="inferred from homology"/>
<dbReference type="EC" id="6.3.2.2" evidence="2"/>
<evidence type="ECO:0000256" key="2">
    <source>
        <dbReference type="ARBA" id="ARBA00012220"/>
    </source>
</evidence>
<evidence type="ECO:0000313" key="10">
    <source>
        <dbReference type="EMBL" id="KRL00100.1"/>
    </source>
</evidence>
<sequence>MVELDEIGKQIAKDNLFTAVAAIRWQVQRTWKIQSVNPTIKTNVQSVAAIKPSTYFRYNAEQQSVSLLADHWSSKKDQQQMMVLNQQLLQENLGDKSVLWPLSVVSEDKKSVVGGVTVRLQLPEELFLELYKNRFKQLQIDYITFRNQIYMKVLQQFVNYRWLLTYLTGATPFVAGSNIRPVRSQSECCLAASVDAVKRVDYRSLQSYLRSSQHQQAGLTDGIKVGSSFENEHEMLQKGIHYLEITHLDLNPFAAMGVSFEMLDLIEALVAFFLVTPGIKNDDLQAALQEKRQLNQHVAHENPFSATTCQLQARKIINQLSRFTKEIGRSDLGQSLSQVAGVLKQPTETPSTKLLRKQDSQKLTESTLKLVADYAVKGRLTQAKTTLDDNSRLVLSAAFKLGVPYAVISAPDHLIRVGKSLLERGIQTEKTSAVMQKIWKNRQLSQKIVAAAGYAVPTGWTITQTSEILNVYRETKGLALVIKNNYRTGAQVFRIPPTQDIFVQTVKQYLSSEQPCLIEQVVLGSSYTALLVGGKVVSLIERLPQNIVGDGRSTIKQLIQRKQVKQQNRQTQFAFGEVQARSLAEQGRVLEDILPRGVQLYLRYDASTNTGADYLEVSSEIDSSYLKKIAELARTLQMSDGSLDIMITNIYQPLTAANEKSQLVFLNAHAFPALRKHYFTLLRQTQAVAESIVKNATREK</sequence>
<keyword evidence="4 8" id="KW-0317">Glutathione biosynthesis</keyword>
<dbReference type="SUPFAM" id="SSF56059">
    <property type="entry name" value="Glutathione synthetase ATP-binding domain-like"/>
    <property type="match status" value="1"/>
</dbReference>
<dbReference type="OrthoDB" id="9803907at2"/>
<keyword evidence="5" id="KW-0547">Nucleotide-binding</keyword>
<evidence type="ECO:0000259" key="9">
    <source>
        <dbReference type="Pfam" id="PF04262"/>
    </source>
</evidence>
<dbReference type="AlphaFoldDB" id="A0A0R1M312"/>
<evidence type="ECO:0000256" key="7">
    <source>
        <dbReference type="ARBA" id="ARBA00048819"/>
    </source>
</evidence>
<dbReference type="PATRIC" id="fig|1423731.3.peg.492"/>
<feature type="domain" description="Glutamate--cysteine ligase" evidence="9">
    <location>
        <begin position="233"/>
        <end position="288"/>
    </location>
</feature>
<dbReference type="UniPathway" id="UPA00142">
    <property type="reaction ID" value="UER00209"/>
</dbReference>
<dbReference type="GO" id="GO:0004357">
    <property type="term" value="F:glutamate-cysteine ligase activity"/>
    <property type="evidence" value="ECO:0007669"/>
    <property type="project" value="UniProtKB-EC"/>
</dbReference>
<name>A0A0R1M312_9LACO</name>
<dbReference type="RefSeq" id="WP_057746658.1">
    <property type="nucleotide sequence ID" value="NZ_AZEF01000061.1"/>
</dbReference>
<dbReference type="GO" id="GO:0005829">
    <property type="term" value="C:cytosol"/>
    <property type="evidence" value="ECO:0007669"/>
    <property type="project" value="TreeGrafter"/>
</dbReference>
<keyword evidence="6" id="KW-0067">ATP-binding</keyword>
<dbReference type="InterPro" id="IPR007370">
    <property type="entry name" value="Glu_cys_ligase"/>
</dbReference>
<comment type="caution">
    <text evidence="10">The sequence shown here is derived from an EMBL/GenBank/DDBJ whole genome shotgun (WGS) entry which is preliminary data.</text>
</comment>
<comment type="similarity">
    <text evidence="8">Belongs to the glutamate--cysteine ligase type 1 family.</text>
</comment>
<organism evidence="10 11">
    <name type="scientific">Liquorilactobacillus capillatus DSM 19910</name>
    <dbReference type="NCBI Taxonomy" id="1423731"/>
    <lineage>
        <taxon>Bacteria</taxon>
        <taxon>Bacillati</taxon>
        <taxon>Bacillota</taxon>
        <taxon>Bacilli</taxon>
        <taxon>Lactobacillales</taxon>
        <taxon>Lactobacillaceae</taxon>
        <taxon>Liquorilactobacillus</taxon>
    </lineage>
</organism>
<gene>
    <name evidence="10" type="ORF">FC81_GL000477</name>
</gene>
<dbReference type="InterPro" id="IPR014746">
    <property type="entry name" value="Gln_synth/guanido_kin_cat_dom"/>
</dbReference>
<comment type="pathway">
    <text evidence="1">Sulfur metabolism; glutathione biosynthesis; glutathione from L-cysteine and L-glutamate: step 1/2.</text>
</comment>
<evidence type="ECO:0000256" key="8">
    <source>
        <dbReference type="RuleBase" id="RU003544"/>
    </source>
</evidence>
<evidence type="ECO:0000313" key="11">
    <source>
        <dbReference type="Proteomes" id="UP000051621"/>
    </source>
</evidence>
<protein>
    <recommendedName>
        <fullName evidence="2">glutamate--cysteine ligase</fullName>
        <ecNumber evidence="2">6.3.2.2</ecNumber>
    </recommendedName>
</protein>
<keyword evidence="11" id="KW-1185">Reference proteome</keyword>
<comment type="catalytic activity">
    <reaction evidence="7">
        <text>L-cysteine + L-glutamate + ATP = gamma-L-glutamyl-L-cysteine + ADP + phosphate + H(+)</text>
        <dbReference type="Rhea" id="RHEA:13285"/>
        <dbReference type="ChEBI" id="CHEBI:15378"/>
        <dbReference type="ChEBI" id="CHEBI:29985"/>
        <dbReference type="ChEBI" id="CHEBI:30616"/>
        <dbReference type="ChEBI" id="CHEBI:35235"/>
        <dbReference type="ChEBI" id="CHEBI:43474"/>
        <dbReference type="ChEBI" id="CHEBI:58173"/>
        <dbReference type="ChEBI" id="CHEBI:456216"/>
        <dbReference type="EC" id="6.3.2.2"/>
    </reaction>
</comment>
<dbReference type="PANTHER" id="PTHR38761">
    <property type="entry name" value="GLUTAMATE--CYSTEINE LIGASE"/>
    <property type="match status" value="1"/>
</dbReference>
<dbReference type="SUPFAM" id="SSF55931">
    <property type="entry name" value="Glutamine synthetase/guanido kinase"/>
    <property type="match status" value="1"/>
</dbReference>
<evidence type="ECO:0000256" key="4">
    <source>
        <dbReference type="ARBA" id="ARBA00022684"/>
    </source>
</evidence>
<dbReference type="GO" id="GO:0005524">
    <property type="term" value="F:ATP binding"/>
    <property type="evidence" value="ECO:0007669"/>
    <property type="project" value="UniProtKB-KW"/>
</dbReference>
<feature type="domain" description="Glutamate--cysteine ligase" evidence="9">
    <location>
        <begin position="110"/>
        <end position="180"/>
    </location>
</feature>
<dbReference type="PANTHER" id="PTHR38761:SF1">
    <property type="entry name" value="GLUTAMATE--CYSTEINE LIGASE"/>
    <property type="match status" value="1"/>
</dbReference>
<evidence type="ECO:0000256" key="6">
    <source>
        <dbReference type="ARBA" id="ARBA00022840"/>
    </source>
</evidence>
<evidence type="ECO:0000256" key="3">
    <source>
        <dbReference type="ARBA" id="ARBA00022598"/>
    </source>
</evidence>